<accession>A0A836CH98</accession>
<reference evidence="2" key="1">
    <citation type="submission" date="2021-02" db="EMBL/GenBank/DDBJ databases">
        <title>First Annotated Genome of the Yellow-green Alga Tribonema minus.</title>
        <authorList>
            <person name="Mahan K.M."/>
        </authorList>
    </citation>
    <scope>NUCLEOTIDE SEQUENCE</scope>
    <source>
        <strain evidence="2">UTEX B ZZ1240</strain>
    </source>
</reference>
<protein>
    <submittedName>
        <fullName evidence="2">Uncharacterized protein</fullName>
    </submittedName>
</protein>
<organism evidence="2 3">
    <name type="scientific">Tribonema minus</name>
    <dbReference type="NCBI Taxonomy" id="303371"/>
    <lineage>
        <taxon>Eukaryota</taxon>
        <taxon>Sar</taxon>
        <taxon>Stramenopiles</taxon>
        <taxon>Ochrophyta</taxon>
        <taxon>PX clade</taxon>
        <taxon>Xanthophyceae</taxon>
        <taxon>Tribonematales</taxon>
        <taxon>Tribonemataceae</taxon>
        <taxon>Tribonema</taxon>
    </lineage>
</organism>
<keyword evidence="3" id="KW-1185">Reference proteome</keyword>
<sequence>MTDRKVFDLFFGAREGDLSACKAAYEAGANVNFQYEGKKATRGAGGRWYYGDLIWHAPDSVDANKNETLLMIAIKANNKPLVDWLLTLDRLDVTVRNIKGQDAFQVATEFGRSSMLTMVATPPPAPAAAGTATAAAASAARATATPAAVTSAPPSVSADAEEIKRQCNAIKLLTISNDTKEEENRALKAEVERCKQVIKEKDATIGELQNTVFSKEREMIVMMHKMEQLQATLAEYTDVRQGDAAVFEQWGQARFHGQDRAA</sequence>
<dbReference type="OrthoDB" id="442087at2759"/>
<evidence type="ECO:0000256" key="1">
    <source>
        <dbReference type="SAM" id="Coils"/>
    </source>
</evidence>
<dbReference type="EMBL" id="JAFCMP010000112">
    <property type="protein sequence ID" value="KAG5186520.1"/>
    <property type="molecule type" value="Genomic_DNA"/>
</dbReference>
<dbReference type="InterPro" id="IPR036770">
    <property type="entry name" value="Ankyrin_rpt-contain_sf"/>
</dbReference>
<comment type="caution">
    <text evidence="2">The sequence shown here is derived from an EMBL/GenBank/DDBJ whole genome shotgun (WGS) entry which is preliminary data.</text>
</comment>
<feature type="coiled-coil region" evidence="1">
    <location>
        <begin position="170"/>
        <end position="204"/>
    </location>
</feature>
<evidence type="ECO:0000313" key="3">
    <source>
        <dbReference type="Proteomes" id="UP000664859"/>
    </source>
</evidence>
<dbReference type="Proteomes" id="UP000664859">
    <property type="component" value="Unassembled WGS sequence"/>
</dbReference>
<gene>
    <name evidence="2" type="ORF">JKP88DRAFT_256421</name>
</gene>
<dbReference type="AlphaFoldDB" id="A0A836CH98"/>
<evidence type="ECO:0000313" key="2">
    <source>
        <dbReference type="EMBL" id="KAG5186520.1"/>
    </source>
</evidence>
<keyword evidence="1" id="KW-0175">Coiled coil</keyword>
<dbReference type="Gene3D" id="1.25.40.20">
    <property type="entry name" value="Ankyrin repeat-containing domain"/>
    <property type="match status" value="1"/>
</dbReference>
<name>A0A836CH98_9STRA</name>
<proteinExistence type="predicted"/>
<dbReference type="SUPFAM" id="SSF48403">
    <property type="entry name" value="Ankyrin repeat"/>
    <property type="match status" value="1"/>
</dbReference>